<evidence type="ECO:0008006" key="4">
    <source>
        <dbReference type="Google" id="ProtNLM"/>
    </source>
</evidence>
<dbReference type="GO" id="GO:0003677">
    <property type="term" value="F:DNA binding"/>
    <property type="evidence" value="ECO:0007669"/>
    <property type="project" value="InterPro"/>
</dbReference>
<organism evidence="2 3">
    <name type="scientific">Agaricus bisporus var. burnettii</name>
    <dbReference type="NCBI Taxonomy" id="192524"/>
    <lineage>
        <taxon>Eukaryota</taxon>
        <taxon>Fungi</taxon>
        <taxon>Dikarya</taxon>
        <taxon>Basidiomycota</taxon>
        <taxon>Agaricomycotina</taxon>
        <taxon>Agaricomycetes</taxon>
        <taxon>Agaricomycetidae</taxon>
        <taxon>Agaricales</taxon>
        <taxon>Agaricineae</taxon>
        <taxon>Agaricaceae</taxon>
        <taxon>Agaricus</taxon>
    </lineage>
</organism>
<dbReference type="GO" id="GO:0015074">
    <property type="term" value="P:DNA integration"/>
    <property type="evidence" value="ECO:0007669"/>
    <property type="project" value="InterPro"/>
</dbReference>
<dbReference type="InterPro" id="IPR052925">
    <property type="entry name" value="Phage_Integrase-like_Recomb"/>
</dbReference>
<evidence type="ECO:0000256" key="1">
    <source>
        <dbReference type="ARBA" id="ARBA00023172"/>
    </source>
</evidence>
<reference evidence="2 3" key="1">
    <citation type="journal article" name="Sci. Rep.">
        <title>Telomere-to-telomere assembled and centromere annotated genomes of the two main subspecies of the button mushroom Agaricus bisporus reveal especially polymorphic chromosome ends.</title>
        <authorList>
            <person name="Sonnenberg A.S.M."/>
            <person name="Sedaghat-Telgerd N."/>
            <person name="Lavrijssen B."/>
            <person name="Ohm R.A."/>
            <person name="Hendrickx P.M."/>
            <person name="Scholtmeijer K."/>
            <person name="Baars J.J.P."/>
            <person name="van Peer A."/>
        </authorList>
    </citation>
    <scope>NUCLEOTIDE SEQUENCE [LARGE SCALE GENOMIC DNA]</scope>
    <source>
        <strain evidence="2 3">H119_p4</strain>
    </source>
</reference>
<proteinExistence type="predicted"/>
<dbReference type="PANTHER" id="PTHR34605:SF3">
    <property type="entry name" value="P CELL-TYPE AGGLUTINATION PROTEIN MAP4-LIKE-RELATED"/>
    <property type="match status" value="1"/>
</dbReference>
<sequence>MSQYIKPSSVESYLTGIAHYLAPYYPKVYDWRTAQIVHQTLQGCKKLYNTPIHRKRALTLHDLSLITNHFDTSDSYDDRLFIAILLIGFYGLLRLGELVYPNDIRLDNPQKMIHRHTLTLIASSLQFQLPYHKADRYFEGNVVIIRRNSGITDPIRAMAHYIVLRDHKFARYDDLWIREDGIRPRRKWFLDKLALFKLSDVAGHSLRSGGATLLAERGVRLDIIQALGRWSSDTFCSYIRVHPSLLHAAISQQS</sequence>
<dbReference type="Gene3D" id="1.10.443.10">
    <property type="entry name" value="Intergrase catalytic core"/>
    <property type="match status" value="1"/>
</dbReference>
<dbReference type="EMBL" id="JABXXO010000007">
    <property type="protein sequence ID" value="KAF7773498.1"/>
    <property type="molecule type" value="Genomic_DNA"/>
</dbReference>
<dbReference type="GO" id="GO:0006310">
    <property type="term" value="P:DNA recombination"/>
    <property type="evidence" value="ECO:0007669"/>
    <property type="project" value="UniProtKB-KW"/>
</dbReference>
<gene>
    <name evidence="2" type="ORF">Agabi119p4_5665</name>
</gene>
<dbReference type="PANTHER" id="PTHR34605">
    <property type="entry name" value="PHAGE_INTEGRASE DOMAIN-CONTAINING PROTEIN"/>
    <property type="match status" value="1"/>
</dbReference>
<dbReference type="AlphaFoldDB" id="A0A8H7F262"/>
<dbReference type="InterPro" id="IPR011010">
    <property type="entry name" value="DNA_brk_join_enz"/>
</dbReference>
<keyword evidence="1" id="KW-0233">DNA recombination</keyword>
<accession>A0A8H7F262</accession>
<dbReference type="SUPFAM" id="SSF56349">
    <property type="entry name" value="DNA breaking-rejoining enzymes"/>
    <property type="match status" value="1"/>
</dbReference>
<evidence type="ECO:0000313" key="2">
    <source>
        <dbReference type="EMBL" id="KAF7773498.1"/>
    </source>
</evidence>
<evidence type="ECO:0000313" key="3">
    <source>
        <dbReference type="Proteomes" id="UP000629468"/>
    </source>
</evidence>
<dbReference type="InterPro" id="IPR013762">
    <property type="entry name" value="Integrase-like_cat_sf"/>
</dbReference>
<protein>
    <recommendedName>
        <fullName evidence="4">Tyr recombinase domain-containing protein</fullName>
    </recommendedName>
</protein>
<name>A0A8H7F262_AGABI</name>
<comment type="caution">
    <text evidence="2">The sequence shown here is derived from an EMBL/GenBank/DDBJ whole genome shotgun (WGS) entry which is preliminary data.</text>
</comment>
<dbReference type="Proteomes" id="UP000629468">
    <property type="component" value="Unassembled WGS sequence"/>
</dbReference>